<reference evidence="2" key="1">
    <citation type="submission" date="2021-10" db="EMBL/GenBank/DDBJ databases">
        <title>Tropical sea cucumber genome reveals ecological adaptation and Cuvierian tubules defense mechanism.</title>
        <authorList>
            <person name="Chen T."/>
        </authorList>
    </citation>
    <scope>NUCLEOTIDE SEQUENCE</scope>
    <source>
        <strain evidence="2">Nanhai2018</strain>
        <tissue evidence="2">Muscle</tissue>
    </source>
</reference>
<evidence type="ECO:0000313" key="2">
    <source>
        <dbReference type="EMBL" id="KAJ8041856.1"/>
    </source>
</evidence>
<dbReference type="GO" id="GO:0016787">
    <property type="term" value="F:hydrolase activity"/>
    <property type="evidence" value="ECO:0007669"/>
    <property type="project" value="UniProtKB-ARBA"/>
</dbReference>
<dbReference type="AlphaFoldDB" id="A0A9Q1CBM1"/>
<evidence type="ECO:0000313" key="3">
    <source>
        <dbReference type="Proteomes" id="UP001152320"/>
    </source>
</evidence>
<feature type="transmembrane region" description="Helical" evidence="1">
    <location>
        <begin position="475"/>
        <end position="499"/>
    </location>
</feature>
<keyword evidence="1" id="KW-0812">Transmembrane</keyword>
<dbReference type="Pfam" id="PF01663">
    <property type="entry name" value="Phosphodiest"/>
    <property type="match status" value="1"/>
</dbReference>
<name>A0A9Q1CBM1_HOLLE</name>
<accession>A0A9Q1CBM1</accession>
<proteinExistence type="predicted"/>
<protein>
    <submittedName>
        <fullName evidence="2">Bis(5'-adenosyl)-triphosphatase enpp4</fullName>
    </submittedName>
</protein>
<keyword evidence="1" id="KW-1133">Transmembrane helix</keyword>
<dbReference type="Gene3D" id="3.40.720.10">
    <property type="entry name" value="Alkaline Phosphatase, subunit A"/>
    <property type="match status" value="1"/>
</dbReference>
<keyword evidence="3" id="KW-1185">Reference proteome</keyword>
<comment type="caution">
    <text evidence="2">The sequence shown here is derived from an EMBL/GenBank/DDBJ whole genome shotgun (WGS) entry which is preliminary data.</text>
</comment>
<dbReference type="CDD" id="cd16018">
    <property type="entry name" value="Enpp"/>
    <property type="match status" value="1"/>
</dbReference>
<dbReference type="InterPro" id="IPR017850">
    <property type="entry name" value="Alkaline_phosphatase_core_sf"/>
</dbReference>
<sequence length="519" mass="59251">MYKESNINNELQSIHRFYCQHTLISRSSFTYLSKFSFVFSPIMQFFTPSLYIWLNSALLYSLLRLSASKPLSQSREKLVLLISFDGFRWDYLNRGLTPTFSKFGAYGGKANYVVSAFIAKTFPTHYTIVTGLYEESHGIVANNMYDPILDERFSLRNREPNWWSQNGQEPIWITNQRQGGSSAVIDYPGMNVKFNGMVPNFENDVYNASVPFNDRTDLMVELFLNDSINFAALYFHEPDRAGHLFGPDSKEMNETLKLCDDTMNYMIQKLKDADLYDKINIIVTADHGMASTDLSQTIYAEDYLNGMVYPYFTTDNNPVLGIWPHNTSHVDPLYQALKKAPHISVYKKDEIPKEYHYRNNVRIPPILAVADEGWMLRPAMVNSSNLVSVKGTHGYNNSLMSMHPFFLVHGPAFLPGSICPPFSSVDVYPLMCHLLGIEPRPNNGTLKTVQQLLKEFNKGPRGTPDTGIDGHHNDYFVVGIAFACVLVMLAVILVIGMCLRQRKYHQTQRIHHTLDDSKF</sequence>
<evidence type="ECO:0000256" key="1">
    <source>
        <dbReference type="SAM" id="Phobius"/>
    </source>
</evidence>
<dbReference type="SUPFAM" id="SSF53649">
    <property type="entry name" value="Alkaline phosphatase-like"/>
    <property type="match status" value="1"/>
</dbReference>
<dbReference type="Gene3D" id="3.30.1360.180">
    <property type="match status" value="1"/>
</dbReference>
<dbReference type="PANTHER" id="PTHR10151">
    <property type="entry name" value="ECTONUCLEOTIDE PYROPHOSPHATASE/PHOSPHODIESTERASE"/>
    <property type="match status" value="1"/>
</dbReference>
<feature type="transmembrane region" description="Helical" evidence="1">
    <location>
        <begin position="35"/>
        <end position="54"/>
    </location>
</feature>
<dbReference type="EMBL" id="JAIZAY010000005">
    <property type="protein sequence ID" value="KAJ8041856.1"/>
    <property type="molecule type" value="Genomic_DNA"/>
</dbReference>
<dbReference type="InterPro" id="IPR002591">
    <property type="entry name" value="Phosphodiest/P_Trfase"/>
</dbReference>
<keyword evidence="1" id="KW-0472">Membrane</keyword>
<dbReference type="OrthoDB" id="415411at2759"/>
<dbReference type="PANTHER" id="PTHR10151:SF120">
    <property type="entry name" value="BIS(5'-ADENOSYL)-TRIPHOSPHATASE"/>
    <property type="match status" value="1"/>
</dbReference>
<dbReference type="Proteomes" id="UP001152320">
    <property type="component" value="Chromosome 5"/>
</dbReference>
<gene>
    <name evidence="2" type="ORF">HOLleu_12778</name>
</gene>
<organism evidence="2 3">
    <name type="scientific">Holothuria leucospilota</name>
    <name type="common">Black long sea cucumber</name>
    <name type="synonym">Mertensiothuria leucospilota</name>
    <dbReference type="NCBI Taxonomy" id="206669"/>
    <lineage>
        <taxon>Eukaryota</taxon>
        <taxon>Metazoa</taxon>
        <taxon>Echinodermata</taxon>
        <taxon>Eleutherozoa</taxon>
        <taxon>Echinozoa</taxon>
        <taxon>Holothuroidea</taxon>
        <taxon>Aspidochirotacea</taxon>
        <taxon>Aspidochirotida</taxon>
        <taxon>Holothuriidae</taxon>
        <taxon>Holothuria</taxon>
    </lineage>
</organism>